<dbReference type="EMBL" id="SNVI01000008">
    <property type="protein sequence ID" value="TFE36795.1"/>
    <property type="molecule type" value="Genomic_DNA"/>
</dbReference>
<keyword evidence="1" id="KW-0472">Membrane</keyword>
<name>A0A4Y8MHA4_9BURK</name>
<evidence type="ECO:0000313" key="3">
    <source>
        <dbReference type="Proteomes" id="UP000297385"/>
    </source>
</evidence>
<organism evidence="2 3">
    <name type="scientific">Paraburkholderia dipogonis</name>
    <dbReference type="NCBI Taxonomy" id="1211383"/>
    <lineage>
        <taxon>Bacteria</taxon>
        <taxon>Pseudomonadati</taxon>
        <taxon>Pseudomonadota</taxon>
        <taxon>Betaproteobacteria</taxon>
        <taxon>Burkholderiales</taxon>
        <taxon>Burkholderiaceae</taxon>
        <taxon>Paraburkholderia</taxon>
    </lineage>
</organism>
<sequence length="97" mass="9876">MSGIGLSNVIPIMFSSAGKLSTATGLPPSRGLALTMCIAYVGLLAGPLAIGPLAELIGLKPALTMLAFSVFAIGCGWVVLSYRSGGVPWEISRARVA</sequence>
<dbReference type="Proteomes" id="UP000297385">
    <property type="component" value="Unassembled WGS sequence"/>
</dbReference>
<evidence type="ECO:0000256" key="1">
    <source>
        <dbReference type="SAM" id="Phobius"/>
    </source>
</evidence>
<feature type="transmembrane region" description="Helical" evidence="1">
    <location>
        <begin position="62"/>
        <end position="80"/>
    </location>
</feature>
<evidence type="ECO:0000313" key="2">
    <source>
        <dbReference type="EMBL" id="TFE36795.1"/>
    </source>
</evidence>
<dbReference type="AlphaFoldDB" id="A0A4Y8MHA4"/>
<keyword evidence="1" id="KW-1133">Transmembrane helix</keyword>
<feature type="transmembrane region" description="Helical" evidence="1">
    <location>
        <begin position="31"/>
        <end position="50"/>
    </location>
</feature>
<comment type="caution">
    <text evidence="2">The sequence shown here is derived from an EMBL/GenBank/DDBJ whole genome shotgun (WGS) entry which is preliminary data.</text>
</comment>
<proteinExistence type="predicted"/>
<keyword evidence="1" id="KW-0812">Transmembrane</keyword>
<accession>A0A4Y8MHA4</accession>
<gene>
    <name evidence="2" type="ORF">E2553_44935</name>
</gene>
<evidence type="ECO:0008006" key="4">
    <source>
        <dbReference type="Google" id="ProtNLM"/>
    </source>
</evidence>
<reference evidence="2 3" key="1">
    <citation type="submission" date="2019-03" db="EMBL/GenBank/DDBJ databases">
        <title>Complete Genome Sequence of Paraburkholderia dipogonis ICMP 19430T, a Nitrogen-fixing Symbiont of the South African Invasive Legume Dipogon lignosus in New Zealand.</title>
        <authorList>
            <person name="De Meyer S.E."/>
        </authorList>
    </citation>
    <scope>NUCLEOTIDE SEQUENCE [LARGE SCALE GENOMIC DNA]</scope>
    <source>
        <strain evidence="2 3">ICMP 19430</strain>
    </source>
</reference>
<protein>
    <recommendedName>
        <fullName evidence="4">MFS transporter</fullName>
    </recommendedName>
</protein>
<dbReference type="RefSeq" id="WP_134466719.1">
    <property type="nucleotide sequence ID" value="NZ_SNVI01000008.1"/>
</dbReference>